<dbReference type="Proteomes" id="UP000801864">
    <property type="component" value="Unassembled WGS sequence"/>
</dbReference>
<dbReference type="PANTHER" id="PTHR43591">
    <property type="entry name" value="METHYLTRANSFERASE"/>
    <property type="match status" value="1"/>
</dbReference>
<proteinExistence type="inferred from homology"/>
<comment type="similarity">
    <text evidence="1">Belongs to the methyltransferase superfamily. LaeA methyltransferase family.</text>
</comment>
<organism evidence="2 3">
    <name type="scientific">Trichoderma lentiforme</name>
    <dbReference type="NCBI Taxonomy" id="1567552"/>
    <lineage>
        <taxon>Eukaryota</taxon>
        <taxon>Fungi</taxon>
        <taxon>Dikarya</taxon>
        <taxon>Ascomycota</taxon>
        <taxon>Pezizomycotina</taxon>
        <taxon>Sordariomycetes</taxon>
        <taxon>Hypocreomycetidae</taxon>
        <taxon>Hypocreales</taxon>
        <taxon>Hypocreaceae</taxon>
        <taxon>Trichoderma</taxon>
    </lineage>
</organism>
<protein>
    <recommendedName>
        <fullName evidence="4">S-adenosyl-L-methionine-dependent methyltransferase</fullName>
    </recommendedName>
</protein>
<dbReference type="CDD" id="cd02440">
    <property type="entry name" value="AdoMet_MTases"/>
    <property type="match status" value="1"/>
</dbReference>
<dbReference type="InterPro" id="IPR029063">
    <property type="entry name" value="SAM-dependent_MTases_sf"/>
</dbReference>
<evidence type="ECO:0008006" key="4">
    <source>
        <dbReference type="Google" id="ProtNLM"/>
    </source>
</evidence>
<dbReference type="EMBL" id="QLNT01000001">
    <property type="protein sequence ID" value="KAF3076906.1"/>
    <property type="molecule type" value="Genomic_DNA"/>
</dbReference>
<dbReference type="Gene3D" id="3.40.50.150">
    <property type="entry name" value="Vaccinia Virus protein VP39"/>
    <property type="match status" value="1"/>
</dbReference>
<accession>A0A9P5CG65</accession>
<reference evidence="2 3" key="1">
    <citation type="submission" date="2018-06" db="EMBL/GenBank/DDBJ databases">
        <title>Genome analysis of cellulolytic fungus Trichoderma lentiforme CFAM-422.</title>
        <authorList>
            <person name="Steindorff A.S."/>
            <person name="Formighieri E.F."/>
            <person name="Midorikawa G.E.O."/>
            <person name="Tamietti M.S."/>
            <person name="Ramos E.Z."/>
            <person name="Silva A.S."/>
            <person name="Bon E.P.S."/>
            <person name="Mendes T.D."/>
            <person name="Damaso M.C.T."/>
            <person name="Favaro L.C.L."/>
        </authorList>
    </citation>
    <scope>NUCLEOTIDE SEQUENCE [LARGE SCALE GENOMIC DNA]</scope>
    <source>
        <strain evidence="2 3">CFAM-422</strain>
    </source>
</reference>
<dbReference type="Pfam" id="PF13489">
    <property type="entry name" value="Methyltransf_23"/>
    <property type="match status" value="1"/>
</dbReference>
<comment type="caution">
    <text evidence="2">The sequence shown here is derived from an EMBL/GenBank/DDBJ whole genome shotgun (WGS) entry which is preliminary data.</text>
</comment>
<evidence type="ECO:0000313" key="2">
    <source>
        <dbReference type="EMBL" id="KAF3076906.1"/>
    </source>
</evidence>
<keyword evidence="3" id="KW-1185">Reference proteome</keyword>
<gene>
    <name evidence="2" type="ORF">CFAM422_000024</name>
</gene>
<evidence type="ECO:0000256" key="1">
    <source>
        <dbReference type="ARBA" id="ARBA00038158"/>
    </source>
</evidence>
<evidence type="ECO:0000313" key="3">
    <source>
        <dbReference type="Proteomes" id="UP000801864"/>
    </source>
</evidence>
<name>A0A9P5CG65_9HYPO</name>
<sequence length="282" mass="31219">MPAVTETVTDNGDNYILGRSFIETIRLDGQHFIFNLQNGYTIDPRIPINPDTKIAEIGTGTGIWLLDVSSQVPSTVQLHGFDISDEQFPPKSTLPSNITLQVMNAFEEVPEEHFQKYDVVHMRLWCAIIRGCDTFALIRHVTQLLKPGGYLQWDEYDPDRGGAYIKGEEAEKLYSFASLIRKELNIDPSWLVDIPNRVKKAGLNVVEFRADPFSQAVIPIITKSLFAFHASLIAGGYKAGIPSLPPRHEGDAILEAALDAVKNRGGALHCTPLALLAQKPLA</sequence>
<dbReference type="SUPFAM" id="SSF53335">
    <property type="entry name" value="S-adenosyl-L-methionine-dependent methyltransferases"/>
    <property type="match status" value="1"/>
</dbReference>
<dbReference type="AlphaFoldDB" id="A0A9P5CG65"/>
<dbReference type="PANTHER" id="PTHR43591:SF96">
    <property type="entry name" value="PUTATIVE-RELATED"/>
    <property type="match status" value="1"/>
</dbReference>